<keyword evidence="2" id="KW-1133">Transmembrane helix</keyword>
<keyword evidence="2" id="KW-0812">Transmembrane</keyword>
<sequence length="390" mass="43729">MRLPWLGKSRRAKRQPSSANIYHTEIIADVLVPERGETVRFFSRKLVRPGKLRRISNKDLREGLLSLFYLGVAALLPVAWWAPICDRVSTLRRKRHFRKEFARYDVAIKAVLGDDVNTQSLFRSHLAAAHRRRVMLAAHLVPRRWSPAIRLEGVDGVREALRRGRGAIVWCDQFVAQTIMGKRALFEAGIEAHQVSVNFHGFSESKFGLHVINRPLVEVENRFLKSRIVFERADAYQVTARIQKTLKENGVVLMTNTIHAGSTFTEIAMGEHGWTHLASAPANFAARAGAALFAMSTLETVPFREYWAIVSPELKPVAAQPASPPAKDVAAKNLVLQAGYILLKRDRLLEAVKLCPEQMMVWSGANRLTGQQDQPTIGSDTAESNSRKSV</sequence>
<accession>A0ABV2HT93</accession>
<feature type="region of interest" description="Disordered" evidence="1">
    <location>
        <begin position="366"/>
        <end position="390"/>
    </location>
</feature>
<dbReference type="RefSeq" id="WP_354415941.1">
    <property type="nucleotide sequence ID" value="NZ_JBEPLM010000005.1"/>
</dbReference>
<evidence type="ECO:0000256" key="2">
    <source>
        <dbReference type="SAM" id="Phobius"/>
    </source>
</evidence>
<evidence type="ECO:0000313" key="4">
    <source>
        <dbReference type="Proteomes" id="UP001549036"/>
    </source>
</evidence>
<keyword evidence="4" id="KW-1185">Reference proteome</keyword>
<feature type="transmembrane region" description="Helical" evidence="2">
    <location>
        <begin position="63"/>
        <end position="82"/>
    </location>
</feature>
<keyword evidence="2" id="KW-0472">Membrane</keyword>
<evidence type="ECO:0000256" key="1">
    <source>
        <dbReference type="SAM" id="MobiDB-lite"/>
    </source>
</evidence>
<protein>
    <submittedName>
        <fullName evidence="3">Uncharacterized protein</fullName>
    </submittedName>
</protein>
<name>A0ABV2HT93_9HYPH</name>
<evidence type="ECO:0000313" key="3">
    <source>
        <dbReference type="EMBL" id="MET3593825.1"/>
    </source>
</evidence>
<proteinExistence type="predicted"/>
<gene>
    <name evidence="3" type="ORF">ABID26_003227</name>
</gene>
<reference evidence="3 4" key="1">
    <citation type="submission" date="2024-06" db="EMBL/GenBank/DDBJ databases">
        <title>Genomic Encyclopedia of Type Strains, Phase IV (KMG-IV): sequencing the most valuable type-strain genomes for metagenomic binning, comparative biology and taxonomic classification.</title>
        <authorList>
            <person name="Goeker M."/>
        </authorList>
    </citation>
    <scope>NUCLEOTIDE SEQUENCE [LARGE SCALE GENOMIC DNA]</scope>
    <source>
        <strain evidence="3 4">DSM 29846</strain>
    </source>
</reference>
<dbReference type="Proteomes" id="UP001549036">
    <property type="component" value="Unassembled WGS sequence"/>
</dbReference>
<organism evidence="3 4">
    <name type="scientific">Mesorhizobium shonense</name>
    <dbReference type="NCBI Taxonomy" id="1209948"/>
    <lineage>
        <taxon>Bacteria</taxon>
        <taxon>Pseudomonadati</taxon>
        <taxon>Pseudomonadota</taxon>
        <taxon>Alphaproteobacteria</taxon>
        <taxon>Hyphomicrobiales</taxon>
        <taxon>Phyllobacteriaceae</taxon>
        <taxon>Mesorhizobium</taxon>
    </lineage>
</organism>
<dbReference type="EMBL" id="JBEPLM010000005">
    <property type="protein sequence ID" value="MET3593825.1"/>
    <property type="molecule type" value="Genomic_DNA"/>
</dbReference>
<comment type="caution">
    <text evidence="3">The sequence shown here is derived from an EMBL/GenBank/DDBJ whole genome shotgun (WGS) entry which is preliminary data.</text>
</comment>